<feature type="compositionally biased region" description="Polar residues" evidence="1">
    <location>
        <begin position="265"/>
        <end position="274"/>
    </location>
</feature>
<gene>
    <name evidence="2" type="ORF">BC938DRAFT_474743</name>
</gene>
<feature type="compositionally biased region" description="Polar residues" evidence="1">
    <location>
        <begin position="345"/>
        <end position="363"/>
    </location>
</feature>
<feature type="region of interest" description="Disordered" evidence="1">
    <location>
        <begin position="150"/>
        <end position="182"/>
    </location>
</feature>
<feature type="compositionally biased region" description="Basic and acidic residues" evidence="1">
    <location>
        <begin position="370"/>
        <end position="379"/>
    </location>
</feature>
<feature type="region of interest" description="Disordered" evidence="1">
    <location>
        <begin position="216"/>
        <end position="410"/>
    </location>
</feature>
<feature type="region of interest" description="Disordered" evidence="1">
    <location>
        <begin position="452"/>
        <end position="490"/>
    </location>
</feature>
<feature type="compositionally biased region" description="Polar residues" evidence="1">
    <location>
        <begin position="123"/>
        <end position="134"/>
    </location>
</feature>
<evidence type="ECO:0000313" key="2">
    <source>
        <dbReference type="EMBL" id="RUS32651.1"/>
    </source>
</evidence>
<dbReference type="AlphaFoldDB" id="A0A433QSB6"/>
<accession>A0A433QSB6</accession>
<feature type="compositionally biased region" description="Polar residues" evidence="1">
    <location>
        <begin position="452"/>
        <end position="462"/>
    </location>
</feature>
<feature type="compositionally biased region" description="Low complexity" evidence="1">
    <location>
        <begin position="225"/>
        <end position="236"/>
    </location>
</feature>
<evidence type="ECO:0000256" key="1">
    <source>
        <dbReference type="SAM" id="MobiDB-lite"/>
    </source>
</evidence>
<sequence>MDAKKGEDGSLVDEATIHVNIKLSNAKKAQITDGFVARPPPKPRNKGNVIAVPTNTAVGVQKLVQKPAIPTIYAPPPRVSNAPQVVQGKGGYVTSTSAGKQPSLKPNKITKHSTPKSTRPAYSVQTASDTNIPTDQHGGVDEMARLRTRGTPTVITRTPSSSATSQTPKHSGTTTSKIALAPKGRTFPQIPMQKEMETPLLFVSQLPPGHRIEMRATETPQPERSLSSPAPQSTSSKRPVAHTPLSSSSTQALSPPDSHAATGHTRMQSATPLSVATLRPTEPASRSSQDHNKLHLMDVTSRNLSRVFISSPKKSGDQGSDGIQPRKEQGTRVPGGEMRSMDEVYSTTTQRISSQVISTSSKAPQRKRQRELQRHRQPDDALEAASQSQLTTSLTGTPRYHSDTRVESDMEISDGNDVVHTISSIKRQKMNDHTVTRGNPETLAEKHYENMRQGQPAGQNGTLGFPEKRTKTSYGYQKKRGPSRQSDYGIGVDVDIESDGNDYTPAGELLLLDFEQSKLLKEMDEVLPDLDNRSDWESDVPFLYEVLYNIETKPPTGTMSTTAFTWAPKTASKTEPITERVPNDNSMLQQIYYGSTYFPPGTEPQYVLSTLKLPMYPLDHLKNMELTFDIAKRVGNGNNMRQLIYFEQNIGHTPSEVKRVRAIKDMVVTSTETGDNKFMPMWERDLRSDENGNPLIMRLTASSVLGSALDVQGDVIAGAWKNGTSMVAWSLEDLQSSLYNSETRGLKPRFEKLDNVNGSQFIVSCALGPINAASGKHLLLGLSSKGTILMCDLRKVNKHASMVSDEL</sequence>
<dbReference type="InterPro" id="IPR015943">
    <property type="entry name" value="WD40/YVTN_repeat-like_dom_sf"/>
</dbReference>
<dbReference type="Gene3D" id="2.130.10.10">
    <property type="entry name" value="YVTN repeat-like/Quinoprotein amine dehydrogenase"/>
    <property type="match status" value="1"/>
</dbReference>
<comment type="caution">
    <text evidence="2">The sequence shown here is derived from an EMBL/GenBank/DDBJ whole genome shotgun (WGS) entry which is preliminary data.</text>
</comment>
<dbReference type="Proteomes" id="UP000274822">
    <property type="component" value="Unassembled WGS sequence"/>
</dbReference>
<name>A0A433QSB6_9FUNG</name>
<feature type="compositionally biased region" description="Polar residues" evidence="1">
    <location>
        <begin position="244"/>
        <end position="253"/>
    </location>
</feature>
<feature type="compositionally biased region" description="Polar residues" evidence="1">
    <location>
        <begin position="150"/>
        <end position="177"/>
    </location>
</feature>
<protein>
    <submittedName>
        <fullName evidence="2">Uncharacterized protein</fullName>
    </submittedName>
</protein>
<reference evidence="2 3" key="1">
    <citation type="journal article" date="2018" name="New Phytol.">
        <title>Phylogenomics of Endogonaceae and evolution of mycorrhizas within Mucoromycota.</title>
        <authorList>
            <person name="Chang Y."/>
            <person name="Desiro A."/>
            <person name="Na H."/>
            <person name="Sandor L."/>
            <person name="Lipzen A."/>
            <person name="Clum A."/>
            <person name="Barry K."/>
            <person name="Grigoriev I.V."/>
            <person name="Martin F.M."/>
            <person name="Stajich J.E."/>
            <person name="Smith M.E."/>
            <person name="Bonito G."/>
            <person name="Spatafora J.W."/>
        </authorList>
    </citation>
    <scope>NUCLEOTIDE SEQUENCE [LARGE SCALE GENOMIC DNA]</scope>
    <source>
        <strain evidence="2 3">AD002</strain>
    </source>
</reference>
<dbReference type="EMBL" id="RBNJ01001885">
    <property type="protein sequence ID" value="RUS32651.1"/>
    <property type="molecule type" value="Genomic_DNA"/>
</dbReference>
<keyword evidence="3" id="KW-1185">Reference proteome</keyword>
<feature type="region of interest" description="Disordered" evidence="1">
    <location>
        <begin position="91"/>
        <end position="138"/>
    </location>
</feature>
<organism evidence="2 3">
    <name type="scientific">Jimgerdemannia flammicorona</name>
    <dbReference type="NCBI Taxonomy" id="994334"/>
    <lineage>
        <taxon>Eukaryota</taxon>
        <taxon>Fungi</taxon>
        <taxon>Fungi incertae sedis</taxon>
        <taxon>Mucoromycota</taxon>
        <taxon>Mucoromycotina</taxon>
        <taxon>Endogonomycetes</taxon>
        <taxon>Endogonales</taxon>
        <taxon>Endogonaceae</taxon>
        <taxon>Jimgerdemannia</taxon>
    </lineage>
</organism>
<proteinExistence type="predicted"/>
<evidence type="ECO:0000313" key="3">
    <source>
        <dbReference type="Proteomes" id="UP000274822"/>
    </source>
</evidence>
<feature type="compositionally biased region" description="Low complexity" evidence="1">
    <location>
        <begin position="384"/>
        <end position="395"/>
    </location>
</feature>
<feature type="non-terminal residue" evidence="2">
    <location>
        <position position="807"/>
    </location>
</feature>